<accession>A0A7J9NPK5</accession>
<dbReference type="PANTHER" id="PTHR43424">
    <property type="entry name" value="LOCUS PUTATIVE PROTEIN 1-RELATED"/>
    <property type="match status" value="1"/>
</dbReference>
<gene>
    <name evidence="6" type="ORF">HNP88_001164</name>
</gene>
<feature type="transmembrane region" description="Helical" evidence="5">
    <location>
        <begin position="53"/>
        <end position="77"/>
    </location>
</feature>
<feature type="transmembrane region" description="Helical" evidence="5">
    <location>
        <begin position="392"/>
        <end position="413"/>
    </location>
</feature>
<evidence type="ECO:0000256" key="2">
    <source>
        <dbReference type="ARBA" id="ARBA00022692"/>
    </source>
</evidence>
<feature type="transmembrane region" description="Helical" evidence="5">
    <location>
        <begin position="341"/>
        <end position="361"/>
    </location>
</feature>
<comment type="subcellular location">
    <subcellularLocation>
        <location evidence="1">Membrane</location>
        <topology evidence="1">Multi-pass membrane protein</topology>
    </subcellularLocation>
</comment>
<dbReference type="Pfam" id="PF01943">
    <property type="entry name" value="Polysacc_synt"/>
    <property type="match status" value="1"/>
</dbReference>
<organism evidence="6 7">
    <name type="scientific">Methanococcus maripaludis</name>
    <name type="common">Methanococcus deltae</name>
    <dbReference type="NCBI Taxonomy" id="39152"/>
    <lineage>
        <taxon>Archaea</taxon>
        <taxon>Methanobacteriati</taxon>
        <taxon>Methanobacteriota</taxon>
        <taxon>Methanomada group</taxon>
        <taxon>Methanococci</taxon>
        <taxon>Methanococcales</taxon>
        <taxon>Methanococcaceae</taxon>
        <taxon>Methanococcus</taxon>
    </lineage>
</organism>
<dbReference type="EMBL" id="JACDUJ010000001">
    <property type="protein sequence ID" value="MBA2846980.1"/>
    <property type="molecule type" value="Genomic_DNA"/>
</dbReference>
<dbReference type="CDD" id="cd13128">
    <property type="entry name" value="MATE_Wzx_like"/>
    <property type="match status" value="1"/>
</dbReference>
<dbReference type="InterPro" id="IPR052556">
    <property type="entry name" value="PolySynth_Transporter"/>
</dbReference>
<keyword evidence="2 5" id="KW-0812">Transmembrane</keyword>
<reference evidence="6 7" key="1">
    <citation type="submission" date="2020-07" db="EMBL/GenBank/DDBJ databases">
        <title>Genomic Encyclopedia of Type Strains, Phase IV (KMG-V): Genome sequencing to study the core and pangenomes of soil and plant-associated prokaryotes.</title>
        <authorList>
            <person name="Whitman W."/>
        </authorList>
    </citation>
    <scope>NUCLEOTIDE SEQUENCE [LARGE SCALE GENOMIC DNA]</scope>
    <source>
        <strain evidence="6 7">A5</strain>
    </source>
</reference>
<evidence type="ECO:0000256" key="5">
    <source>
        <dbReference type="SAM" id="Phobius"/>
    </source>
</evidence>
<name>A0A7J9NPK5_METMI</name>
<dbReference type="AlphaFoldDB" id="A0A7J9NPK5"/>
<evidence type="ECO:0000313" key="7">
    <source>
        <dbReference type="Proteomes" id="UP000571854"/>
    </source>
</evidence>
<feature type="transmembrane region" description="Helical" evidence="5">
    <location>
        <begin position="267"/>
        <end position="286"/>
    </location>
</feature>
<protein>
    <submittedName>
        <fullName evidence="6">O-antigen/teichoic acid export membrane protein</fullName>
    </submittedName>
</protein>
<dbReference type="RefSeq" id="WP_220125994.1">
    <property type="nucleotide sequence ID" value="NZ_JACDUJ010000001.1"/>
</dbReference>
<feature type="transmembrane region" description="Helical" evidence="5">
    <location>
        <begin position="368"/>
        <end position="386"/>
    </location>
</feature>
<feature type="transmembrane region" description="Helical" evidence="5">
    <location>
        <begin position="180"/>
        <end position="201"/>
    </location>
</feature>
<feature type="transmembrane region" description="Helical" evidence="5">
    <location>
        <begin position="153"/>
        <end position="174"/>
    </location>
</feature>
<feature type="transmembrane region" description="Helical" evidence="5">
    <location>
        <begin position="120"/>
        <end position="141"/>
    </location>
</feature>
<evidence type="ECO:0000256" key="4">
    <source>
        <dbReference type="ARBA" id="ARBA00023136"/>
    </source>
</evidence>
<keyword evidence="4 5" id="KW-0472">Membrane</keyword>
<sequence length="432" mass="49294">MITKIKNLKNDKGFMTYFKNTSWLFSEKILRIFLGLFVGVWVARYLGPEQYGLFSYAQSFVVLFSALATLGLDGIVVRELVTDESKRDVLLGTSFLLKLIGSIILLSFLAVAVNFTSNDIYTNSLIFIIASATIFQSFNVIDFYFQSKVLSKYVVFSNTISLFISSIIKVILILNNAPLIAFAVVVLFDAVILSFGLIYFYNHKNLSFKTWKFDKNVAVNLLKDSWPLILSGIVITIYMRIDQVMIKEMLGAFEVGQYAAAVTLSEGWYFIPTVICSSLFPAIIYAKKVSEELYYKRLQKLYIMMVWIAIAVALPITWLAEFIVNLIYGSEYILSSNVLKIYVWAGIFVFFGSAWSKWMILENLQKTVIKLQLLSLLTNLVLNYILIPKYGIEGAALSTLISYASGHTFYALLFNNQKIAYKMFWKSLFVRW</sequence>
<proteinExistence type="predicted"/>
<dbReference type="PANTHER" id="PTHR43424:SF1">
    <property type="entry name" value="LOCUS PUTATIVE PROTEIN 1-RELATED"/>
    <property type="match status" value="1"/>
</dbReference>
<feature type="transmembrane region" description="Helical" evidence="5">
    <location>
        <begin position="221"/>
        <end position="241"/>
    </location>
</feature>
<keyword evidence="3 5" id="KW-1133">Transmembrane helix</keyword>
<evidence type="ECO:0000256" key="1">
    <source>
        <dbReference type="ARBA" id="ARBA00004141"/>
    </source>
</evidence>
<dbReference type="Proteomes" id="UP000571854">
    <property type="component" value="Unassembled WGS sequence"/>
</dbReference>
<feature type="transmembrane region" description="Helical" evidence="5">
    <location>
        <begin position="29"/>
        <end position="47"/>
    </location>
</feature>
<feature type="transmembrane region" description="Helical" evidence="5">
    <location>
        <begin position="306"/>
        <end position="329"/>
    </location>
</feature>
<evidence type="ECO:0000313" key="6">
    <source>
        <dbReference type="EMBL" id="MBA2846980.1"/>
    </source>
</evidence>
<feature type="transmembrane region" description="Helical" evidence="5">
    <location>
        <begin position="89"/>
        <end position="114"/>
    </location>
</feature>
<dbReference type="GO" id="GO:0016020">
    <property type="term" value="C:membrane"/>
    <property type="evidence" value="ECO:0007669"/>
    <property type="project" value="UniProtKB-SubCell"/>
</dbReference>
<comment type="caution">
    <text evidence="6">The sequence shown here is derived from an EMBL/GenBank/DDBJ whole genome shotgun (WGS) entry which is preliminary data.</text>
</comment>
<evidence type="ECO:0000256" key="3">
    <source>
        <dbReference type="ARBA" id="ARBA00022989"/>
    </source>
</evidence>
<dbReference type="InterPro" id="IPR002797">
    <property type="entry name" value="Polysacc_synth"/>
</dbReference>